<name>A0A1D3TQD3_9FIRM</name>
<evidence type="ECO:0000256" key="2">
    <source>
        <dbReference type="ARBA" id="ARBA00022475"/>
    </source>
</evidence>
<evidence type="ECO:0000256" key="7">
    <source>
        <dbReference type="ARBA" id="ARBA00022989"/>
    </source>
</evidence>
<keyword evidence="6" id="KW-0378">Hydrolase</keyword>
<evidence type="ECO:0000256" key="9">
    <source>
        <dbReference type="RuleBase" id="RU004181"/>
    </source>
</evidence>
<dbReference type="EMBL" id="FMKA01000002">
    <property type="protein sequence ID" value="SCP95774.1"/>
    <property type="molecule type" value="Genomic_DNA"/>
</dbReference>
<comment type="similarity">
    <text evidence="1 9">Belongs to the peptidase A8 family.</text>
</comment>
<dbReference type="OrthoDB" id="1770665at2"/>
<dbReference type="RefSeq" id="WP_091230411.1">
    <property type="nucleotide sequence ID" value="NZ_FMKA01000002.1"/>
</dbReference>
<feature type="transmembrane region" description="Helical" evidence="10">
    <location>
        <begin position="87"/>
        <end position="107"/>
    </location>
</feature>
<dbReference type="STRING" id="1619234.SAMN05421730_1002189"/>
<dbReference type="PANTHER" id="PTHR33695:SF1">
    <property type="entry name" value="LIPOPROTEIN SIGNAL PEPTIDASE"/>
    <property type="match status" value="1"/>
</dbReference>
<organism evidence="11 12">
    <name type="scientific">Anaerobium acetethylicum</name>
    <dbReference type="NCBI Taxonomy" id="1619234"/>
    <lineage>
        <taxon>Bacteria</taxon>
        <taxon>Bacillati</taxon>
        <taxon>Bacillota</taxon>
        <taxon>Clostridia</taxon>
        <taxon>Lachnospirales</taxon>
        <taxon>Lachnospiraceae</taxon>
        <taxon>Anaerobium</taxon>
    </lineage>
</organism>
<feature type="transmembrane region" description="Helical" evidence="10">
    <location>
        <begin position="60"/>
        <end position="81"/>
    </location>
</feature>
<keyword evidence="7 10" id="KW-1133">Transmembrane helix</keyword>
<dbReference type="PRINTS" id="PR00781">
    <property type="entry name" value="LIPOSIGPTASE"/>
</dbReference>
<protein>
    <submittedName>
        <fullName evidence="11">Signal peptidase II</fullName>
    </submittedName>
</protein>
<dbReference type="InterPro" id="IPR001872">
    <property type="entry name" value="Peptidase_A8"/>
</dbReference>
<accession>A0A1D3TQD3</accession>
<keyword evidence="2" id="KW-1003">Cell membrane</keyword>
<evidence type="ECO:0000313" key="11">
    <source>
        <dbReference type="EMBL" id="SCP95774.1"/>
    </source>
</evidence>
<evidence type="ECO:0000256" key="1">
    <source>
        <dbReference type="ARBA" id="ARBA00006139"/>
    </source>
</evidence>
<dbReference type="Pfam" id="PF01252">
    <property type="entry name" value="Peptidase_A8"/>
    <property type="match status" value="1"/>
</dbReference>
<keyword evidence="8 10" id="KW-0472">Membrane</keyword>
<evidence type="ECO:0000256" key="8">
    <source>
        <dbReference type="ARBA" id="ARBA00023136"/>
    </source>
</evidence>
<evidence type="ECO:0000256" key="3">
    <source>
        <dbReference type="ARBA" id="ARBA00022670"/>
    </source>
</evidence>
<feature type="transmembrane region" description="Helical" evidence="10">
    <location>
        <begin position="128"/>
        <end position="150"/>
    </location>
</feature>
<evidence type="ECO:0000256" key="6">
    <source>
        <dbReference type="ARBA" id="ARBA00022801"/>
    </source>
</evidence>
<evidence type="ECO:0000256" key="4">
    <source>
        <dbReference type="ARBA" id="ARBA00022692"/>
    </source>
</evidence>
<reference evidence="11 12" key="1">
    <citation type="submission" date="2016-09" db="EMBL/GenBank/DDBJ databases">
        <authorList>
            <person name="Capua I."/>
            <person name="De Benedictis P."/>
            <person name="Joannis T."/>
            <person name="Lombin L.H."/>
            <person name="Cattoli G."/>
        </authorList>
    </citation>
    <scope>NUCLEOTIDE SEQUENCE [LARGE SCALE GENOMIC DNA]</scope>
    <source>
        <strain evidence="11 12">GluBS11</strain>
    </source>
</reference>
<keyword evidence="5" id="KW-0064">Aspartyl protease</keyword>
<dbReference type="GO" id="GO:0006508">
    <property type="term" value="P:proteolysis"/>
    <property type="evidence" value="ECO:0007669"/>
    <property type="project" value="UniProtKB-KW"/>
</dbReference>
<keyword evidence="3" id="KW-0645">Protease</keyword>
<evidence type="ECO:0000313" key="12">
    <source>
        <dbReference type="Proteomes" id="UP000199315"/>
    </source>
</evidence>
<dbReference type="GO" id="GO:0016020">
    <property type="term" value="C:membrane"/>
    <property type="evidence" value="ECO:0007669"/>
    <property type="project" value="InterPro"/>
</dbReference>
<dbReference type="PANTHER" id="PTHR33695">
    <property type="entry name" value="LIPOPROTEIN SIGNAL PEPTIDASE"/>
    <property type="match status" value="1"/>
</dbReference>
<gene>
    <name evidence="11" type="ORF">SAMN05421730_1002189</name>
</gene>
<dbReference type="AlphaFoldDB" id="A0A1D3TQD3"/>
<evidence type="ECO:0000256" key="10">
    <source>
        <dbReference type="SAM" id="Phobius"/>
    </source>
</evidence>
<dbReference type="Proteomes" id="UP000199315">
    <property type="component" value="Unassembled WGS sequence"/>
</dbReference>
<keyword evidence="4 10" id="KW-0812">Transmembrane</keyword>
<sequence length="153" mass="17545">MIFYVMVAAGAFVLDYKIKNYIEKNKEYNDPEEIMGGNIIIRKIYNRGAIMNFMDHKQRLVSKVSVMLTLALSVCYVWVLLKKGWGGLKFALSLVLGGAISNTYDRVMHNYVVDYFSFNTKIQGLKKIVFNISDMFIFLGAAIAVVWSWFAEE</sequence>
<dbReference type="GO" id="GO:0004190">
    <property type="term" value="F:aspartic-type endopeptidase activity"/>
    <property type="evidence" value="ECO:0007669"/>
    <property type="project" value="UniProtKB-KW"/>
</dbReference>
<keyword evidence="12" id="KW-1185">Reference proteome</keyword>
<evidence type="ECO:0000256" key="5">
    <source>
        <dbReference type="ARBA" id="ARBA00022750"/>
    </source>
</evidence>
<proteinExistence type="inferred from homology"/>